<evidence type="ECO:0000313" key="1">
    <source>
        <dbReference type="EMBL" id="CAB4169278.1"/>
    </source>
</evidence>
<name>A0A6J5PJE6_9CAUD</name>
<evidence type="ECO:0000313" key="2">
    <source>
        <dbReference type="EMBL" id="CAB5226877.1"/>
    </source>
</evidence>
<sequence>MNKELEAMIEICEFLQDKMTEAQAFRLLDRARSNLGQDELSELEFHALGSKLYPMLREMQAEKGWW</sequence>
<dbReference type="EMBL" id="LR796837">
    <property type="protein sequence ID" value="CAB4169278.1"/>
    <property type="molecule type" value="Genomic_DNA"/>
</dbReference>
<organism evidence="1">
    <name type="scientific">uncultured Caudovirales phage</name>
    <dbReference type="NCBI Taxonomy" id="2100421"/>
    <lineage>
        <taxon>Viruses</taxon>
        <taxon>Duplodnaviria</taxon>
        <taxon>Heunggongvirae</taxon>
        <taxon>Uroviricota</taxon>
        <taxon>Caudoviricetes</taxon>
        <taxon>Peduoviridae</taxon>
        <taxon>Maltschvirus</taxon>
        <taxon>Maltschvirus maltsch</taxon>
    </lineage>
</organism>
<protein>
    <submittedName>
        <fullName evidence="1">Uncharacterized protein</fullName>
    </submittedName>
</protein>
<reference evidence="1" key="1">
    <citation type="submission" date="2020-05" db="EMBL/GenBank/DDBJ databases">
        <authorList>
            <person name="Chiriac C."/>
            <person name="Salcher M."/>
            <person name="Ghai R."/>
            <person name="Kavagutti S V."/>
        </authorList>
    </citation>
    <scope>NUCLEOTIDE SEQUENCE</scope>
</reference>
<accession>A0A6J5PJE6</accession>
<dbReference type="EMBL" id="LR798364">
    <property type="protein sequence ID" value="CAB5226877.1"/>
    <property type="molecule type" value="Genomic_DNA"/>
</dbReference>
<gene>
    <name evidence="2" type="ORF">UFOVP1516_48</name>
    <name evidence="1" type="ORF">UFOVP887_87</name>
</gene>
<proteinExistence type="predicted"/>